<name>A0A224Z9W6_9ACAR</name>
<evidence type="ECO:0000313" key="1">
    <source>
        <dbReference type="EMBL" id="MAA23402.1"/>
    </source>
</evidence>
<proteinExistence type="predicted"/>
<reference evidence="1" key="1">
    <citation type="journal article" date="2017" name="Parasit. Vectors">
        <title>Sialotranscriptomics of Rhipicephalus zambeziensis reveals intricate expression profiles of secretory proteins and suggests tight temporal transcriptional regulation during blood-feeding.</title>
        <authorList>
            <person name="de Castro M.H."/>
            <person name="de Klerk D."/>
            <person name="Pienaar R."/>
            <person name="Rees D.J.G."/>
            <person name="Mans B.J."/>
        </authorList>
    </citation>
    <scope>NUCLEOTIDE SEQUENCE</scope>
    <source>
        <tissue evidence="1">Salivary glands</tissue>
    </source>
</reference>
<organism evidence="1">
    <name type="scientific">Rhipicephalus zambeziensis</name>
    <dbReference type="NCBI Taxonomy" id="60191"/>
    <lineage>
        <taxon>Eukaryota</taxon>
        <taxon>Metazoa</taxon>
        <taxon>Ecdysozoa</taxon>
        <taxon>Arthropoda</taxon>
        <taxon>Chelicerata</taxon>
        <taxon>Arachnida</taxon>
        <taxon>Acari</taxon>
        <taxon>Parasitiformes</taxon>
        <taxon>Ixodida</taxon>
        <taxon>Ixodoidea</taxon>
        <taxon>Ixodidae</taxon>
        <taxon>Rhipicephalinae</taxon>
        <taxon>Rhipicephalus</taxon>
        <taxon>Rhipicephalus</taxon>
    </lineage>
</organism>
<protein>
    <submittedName>
        <fullName evidence="1">Telomeric repeat-binding factor 2-interacting protein 1</fullName>
    </submittedName>
</protein>
<accession>A0A224Z9W6</accession>
<dbReference type="EMBL" id="GFPF01012256">
    <property type="protein sequence ID" value="MAA23402.1"/>
    <property type="molecule type" value="Transcribed_RNA"/>
</dbReference>
<sequence length="94" mass="10437">MGEVQRELSRLLGVLGEWRSRPQHTMCLRRCTCPLTNRYAHAARAVVSLSAFLAFHDRPLPSEGVMVPAVAMTLELFLRRLEQNADVGDGSGSE</sequence>
<dbReference type="AlphaFoldDB" id="A0A224Z9W6"/>